<comment type="caution">
    <text evidence="2">The sequence shown here is derived from an EMBL/GenBank/DDBJ whole genome shotgun (WGS) entry which is preliminary data.</text>
</comment>
<protein>
    <recommendedName>
        <fullName evidence="1">LicD/FKTN/FKRP nucleotidyltransferase domain-containing protein</fullName>
    </recommendedName>
</protein>
<evidence type="ECO:0000313" key="2">
    <source>
        <dbReference type="EMBL" id="OEF97718.1"/>
    </source>
</evidence>
<dbReference type="InterPro" id="IPR052942">
    <property type="entry name" value="LPS_cholinephosphotransferase"/>
</dbReference>
<dbReference type="RefSeq" id="WP_069642588.1">
    <property type="nucleotide sequence ID" value="NZ_MIJE01000005.1"/>
</dbReference>
<dbReference type="InterPro" id="IPR007074">
    <property type="entry name" value="LicD/FKTN/FKRP_NTP_transf"/>
</dbReference>
<feature type="domain" description="LicD/FKTN/FKRP nucleotidyltransferase" evidence="1">
    <location>
        <begin position="124"/>
        <end position="178"/>
    </location>
</feature>
<dbReference type="InterPro" id="IPR029063">
    <property type="entry name" value="SAM-dependent_MTases_sf"/>
</dbReference>
<sequence length="300" mass="34981">MNNQKPKAIVFGASKAGRYFVKNNTQYNLLAIIDNDIKKHGSSINGLKVISPNQINEYQYDYIVITSIYIYQIQDQLVKDLQVDENKIIIPPKNLLKPSLLPFMDDYTLRFARESLFFILDQFEKNNIKHFIDFGALLGIVREGDFISWDDDIDIAIYASDFDKVAEILKNNIYKNSIDSSVQWEGFLAYNKSDDSAISIDLTIKDNQPIKKFSINISAIYFDEEHAITGVNHAPKHHFTQYEKINYFGKQIRVPYEYESYLEFTYGNWRQPKKDTSFADNTRTFREPVSTYTVPLEFVY</sequence>
<organism evidence="2 3">
    <name type="scientific">Desulfuribacillus alkaliarsenatis</name>
    <dbReference type="NCBI Taxonomy" id="766136"/>
    <lineage>
        <taxon>Bacteria</taxon>
        <taxon>Bacillati</taxon>
        <taxon>Bacillota</taxon>
        <taxon>Desulfuribacillia</taxon>
        <taxon>Desulfuribacillales</taxon>
        <taxon>Desulfuribacillaceae</taxon>
        <taxon>Desulfuribacillus</taxon>
    </lineage>
</organism>
<evidence type="ECO:0000313" key="3">
    <source>
        <dbReference type="Proteomes" id="UP000094296"/>
    </source>
</evidence>
<dbReference type="SUPFAM" id="SSF53335">
    <property type="entry name" value="S-adenosyl-L-methionine-dependent methyltransferases"/>
    <property type="match status" value="1"/>
</dbReference>
<dbReference type="GO" id="GO:0009100">
    <property type="term" value="P:glycoprotein metabolic process"/>
    <property type="evidence" value="ECO:0007669"/>
    <property type="project" value="UniProtKB-ARBA"/>
</dbReference>
<dbReference type="PANTHER" id="PTHR43404:SF1">
    <property type="entry name" value="MNN4P"/>
    <property type="match status" value="1"/>
</dbReference>
<dbReference type="Proteomes" id="UP000094296">
    <property type="component" value="Unassembled WGS sequence"/>
</dbReference>
<evidence type="ECO:0000259" key="1">
    <source>
        <dbReference type="Pfam" id="PF04991"/>
    </source>
</evidence>
<gene>
    <name evidence="2" type="ORF">BHF68_14060</name>
</gene>
<reference evidence="2 3" key="1">
    <citation type="submission" date="2016-09" db="EMBL/GenBank/DDBJ databases">
        <title>Draft genome sequence for the type strain of Desulfuribacillus alkaliarsenatis AHT28, an obligately anaerobic, sulfidogenic bacterium isolated from Russian soda lake sediments.</title>
        <authorList>
            <person name="Abin C.A."/>
            <person name="Hollibaugh J.T."/>
        </authorList>
    </citation>
    <scope>NUCLEOTIDE SEQUENCE [LARGE SCALE GENOMIC DNA]</scope>
    <source>
        <strain evidence="2 3">AHT28</strain>
    </source>
</reference>
<name>A0A1E5G3Q0_9FIRM</name>
<dbReference type="Gene3D" id="3.40.50.720">
    <property type="entry name" value="NAD(P)-binding Rossmann-like Domain"/>
    <property type="match status" value="1"/>
</dbReference>
<dbReference type="STRING" id="766136.BHF68_14060"/>
<dbReference type="EMBL" id="MIJE01000005">
    <property type="protein sequence ID" value="OEF97718.1"/>
    <property type="molecule type" value="Genomic_DNA"/>
</dbReference>
<dbReference type="PANTHER" id="PTHR43404">
    <property type="entry name" value="LIPOPOLYSACCHARIDE CHOLINEPHOSPHOTRANSFERASE LICD"/>
    <property type="match status" value="1"/>
</dbReference>
<dbReference type="AlphaFoldDB" id="A0A1E5G3Q0"/>
<keyword evidence="3" id="KW-1185">Reference proteome</keyword>
<accession>A0A1E5G3Q0</accession>
<dbReference type="OrthoDB" id="9786100at2"/>
<proteinExistence type="predicted"/>
<dbReference type="Pfam" id="PF04991">
    <property type="entry name" value="LicD"/>
    <property type="match status" value="1"/>
</dbReference>